<evidence type="ECO:0000313" key="8">
    <source>
        <dbReference type="Proteomes" id="UP000293852"/>
    </source>
</evidence>
<feature type="compositionally biased region" description="Low complexity" evidence="4">
    <location>
        <begin position="1346"/>
        <end position="1358"/>
    </location>
</feature>
<feature type="transmembrane region" description="Helical" evidence="5">
    <location>
        <begin position="206"/>
        <end position="225"/>
    </location>
</feature>
<dbReference type="PANTHER" id="PTHR22683">
    <property type="entry name" value="SPORULATION PROTEIN RELATED"/>
    <property type="match status" value="1"/>
</dbReference>
<feature type="region of interest" description="Disordered" evidence="4">
    <location>
        <begin position="1335"/>
        <end position="1414"/>
    </location>
</feature>
<dbReference type="Gene3D" id="3.40.50.300">
    <property type="entry name" value="P-loop containing nucleotide triphosphate hydrolases"/>
    <property type="match status" value="3"/>
</dbReference>
<gene>
    <name evidence="7" type="ORF">EV386_0142</name>
</gene>
<keyword evidence="5" id="KW-0812">Transmembrane</keyword>
<feature type="compositionally biased region" description="Low complexity" evidence="4">
    <location>
        <begin position="270"/>
        <end position="283"/>
    </location>
</feature>
<evidence type="ECO:0000256" key="2">
    <source>
        <dbReference type="ARBA" id="ARBA00022840"/>
    </source>
</evidence>
<dbReference type="SUPFAM" id="SSF52540">
    <property type="entry name" value="P-loop containing nucleoside triphosphate hydrolases"/>
    <property type="match status" value="3"/>
</dbReference>
<dbReference type="SMART" id="SM00382">
    <property type="entry name" value="AAA"/>
    <property type="match status" value="3"/>
</dbReference>
<dbReference type="GO" id="GO:0005524">
    <property type="term" value="F:ATP binding"/>
    <property type="evidence" value="ECO:0007669"/>
    <property type="project" value="UniProtKB-UniRule"/>
</dbReference>
<organism evidence="7 8">
    <name type="scientific">Xylanimonas ulmi</name>
    <dbReference type="NCBI Taxonomy" id="228973"/>
    <lineage>
        <taxon>Bacteria</taxon>
        <taxon>Bacillati</taxon>
        <taxon>Actinomycetota</taxon>
        <taxon>Actinomycetes</taxon>
        <taxon>Micrococcales</taxon>
        <taxon>Promicromonosporaceae</taxon>
        <taxon>Xylanimonas</taxon>
    </lineage>
</organism>
<comment type="caution">
    <text evidence="7">The sequence shown here is derived from an EMBL/GenBank/DDBJ whole genome shotgun (WGS) entry which is preliminary data.</text>
</comment>
<proteinExistence type="predicted"/>
<dbReference type="GO" id="GO:0003677">
    <property type="term" value="F:DNA binding"/>
    <property type="evidence" value="ECO:0007669"/>
    <property type="project" value="InterPro"/>
</dbReference>
<dbReference type="PANTHER" id="PTHR22683:SF1">
    <property type="entry name" value="TYPE VII SECRETION SYSTEM PROTEIN ESSC"/>
    <property type="match status" value="1"/>
</dbReference>
<sequence>MTSTNAACPDVRVTVHPGEDVLLPAGRTLAALREPLADLLRRPELRHATVWADGVRLGPGDVAGERPLLAGATLRVEAGASRPRGAADQDALRSPWMVSRLTGPDAGELHALAPGRAVDLAPGVRVWVSARGRVRARCPRRRGVAIVRTAGRERRRRLGRTARTWRPGDVLDADARYELRRSGDAATLLGRPPTGAAAPDAASPGIGLTLAMALLPVLGSVGLAIALRHPAFMLFSLVGLLAALPQITTALRRRRAARTGGTPGPPPSDPLFGAGASAPPGPAVDPARVAQAALAGLAATASAWQAALRAPHGPLADPVPDGALAIRGTLPHARAAARAVAAELAARGSPVAVTGAGRPEWAWCRWLGVSEPSRATPRALIVDCPTQADLDAAHAAHRAGDAVVLCLPPGADTPSWCRATIDVEPGSDDVARVRRSAPDGGAAVEPLVGVSAAWAERFARRLAAIRSLGRDLAALWAVGPRGASGAEESPLPAGADPADPRLPAVVPLADLLPDAPADPLPDGPAGALADGLAGARAPGRPGPVGTWAAPLGVDAAGRVVTFDLVADGPHLLVAGTTGAGKSELLQAFVLALALRRTPRDLALALIDFKGGASFGACAHLPHVVGQVTDLDAALAARALEGLRAELRRRKEVLAEHAVADADALAPGVLPRLVVVVDEFRALADDLPDLLPGLLRVAAQGRSLGVHLVLATQRPAGAVSADVRANVSARLALRVVDVADSHDVLDSPAAALIPSGTPGRAVLRVGASAPIALQCAYAGAVPGQAHSPARRAPAWSDMPGGVWANPAARPLSDHGTGPASNALGDPTTRPLSDPAPDPVADLVARARAAAGDAPPRWPAPWLPPLPPTVEEAEIGAVPPGSLPLALGDSPSTQSRTAVAWDPASGHLAVLGRARTGRTTALRTLAHAALARGWHVHALAPSSAATVLEPLAAHPGFGTLAGPDDPRRALRLLRIVSGRRDREQAPTLVLVDGVEELRGALATPTHDPLATALAAGGAVFAVTADTASLGGLATRFGPRLVLLSADAAGDAILGSPTALAGRGRTPGRGVWLGADPVECQVARPGDMTDAITAAGVAARRTGPVATPARVLPLPHAVSLADLDRDAHPGDESGAPLVGVGGDGATPVRLDVTAGALVTGPRGAGRTSVLRALARGLARGSRRVVVVGRDRALCADAARLGAALVAPTPGALRTALDALAVGDPAVGDPATPLLLLDDADTVAQTCPLEVDRLAELAADGALAVVASATTLSASMAHRGLLAHLRATRTGLVLAPAERGSEEVFATALDDAAEPGAPHPGRGALVVDGVVVPVQVASPDLDAAGPTDHAATGPRAADAASAARRRLDHTRQEQQHPDAHGERDQHHAERHGSRRPGAHRAHTDDHLEDLPGHGHGPA</sequence>
<feature type="compositionally biased region" description="Basic and acidic residues" evidence="4">
    <location>
        <begin position="1365"/>
        <end position="1387"/>
    </location>
</feature>
<feature type="compositionally biased region" description="Basic and acidic residues" evidence="4">
    <location>
        <begin position="1397"/>
        <end position="1408"/>
    </location>
</feature>
<dbReference type="RefSeq" id="WP_130411410.1">
    <property type="nucleotide sequence ID" value="NZ_SGWX01000001.1"/>
</dbReference>
<feature type="binding site" evidence="3">
    <location>
        <begin position="575"/>
        <end position="582"/>
    </location>
    <ligand>
        <name>ATP</name>
        <dbReference type="ChEBI" id="CHEBI:30616"/>
    </ligand>
</feature>
<dbReference type="InterPro" id="IPR002543">
    <property type="entry name" value="FtsK_dom"/>
</dbReference>
<dbReference type="PROSITE" id="PS50901">
    <property type="entry name" value="FTSK"/>
    <property type="match status" value="1"/>
</dbReference>
<name>A0A4Q7LXU3_9MICO</name>
<dbReference type="OrthoDB" id="9807790at2"/>
<dbReference type="InterPro" id="IPR027417">
    <property type="entry name" value="P-loop_NTPase"/>
</dbReference>
<evidence type="ECO:0000259" key="6">
    <source>
        <dbReference type="PROSITE" id="PS50901"/>
    </source>
</evidence>
<dbReference type="InterPro" id="IPR050206">
    <property type="entry name" value="FtsK/SpoIIIE/SftA"/>
</dbReference>
<dbReference type="InterPro" id="IPR003593">
    <property type="entry name" value="AAA+_ATPase"/>
</dbReference>
<keyword evidence="8" id="KW-1185">Reference proteome</keyword>
<evidence type="ECO:0000256" key="4">
    <source>
        <dbReference type="SAM" id="MobiDB-lite"/>
    </source>
</evidence>
<accession>A0A4Q7LXU3</accession>
<keyword evidence="2 3" id="KW-0067">ATP-binding</keyword>
<dbReference type="EMBL" id="SGWX01000001">
    <property type="protein sequence ID" value="RZS59905.1"/>
    <property type="molecule type" value="Genomic_DNA"/>
</dbReference>
<protein>
    <submittedName>
        <fullName evidence="7">S-DNA-T family DNA segregation ATPase FtsK/SpoIIIE</fullName>
    </submittedName>
</protein>
<feature type="domain" description="FtsK" evidence="6">
    <location>
        <begin position="557"/>
        <end position="741"/>
    </location>
</feature>
<feature type="region of interest" description="Disordered" evidence="4">
    <location>
        <begin position="783"/>
        <end position="837"/>
    </location>
</feature>
<dbReference type="Proteomes" id="UP000293852">
    <property type="component" value="Unassembled WGS sequence"/>
</dbReference>
<keyword evidence="5" id="KW-1133">Transmembrane helix</keyword>
<evidence type="ECO:0000256" key="5">
    <source>
        <dbReference type="SAM" id="Phobius"/>
    </source>
</evidence>
<keyword evidence="5" id="KW-0472">Membrane</keyword>
<dbReference type="Pfam" id="PF01580">
    <property type="entry name" value="FtsK_SpoIIIE"/>
    <property type="match status" value="1"/>
</dbReference>
<feature type="transmembrane region" description="Helical" evidence="5">
    <location>
        <begin position="232"/>
        <end position="251"/>
    </location>
</feature>
<reference evidence="7 8" key="1">
    <citation type="submission" date="2019-02" db="EMBL/GenBank/DDBJ databases">
        <title>Sequencing the genomes of 1000 actinobacteria strains.</title>
        <authorList>
            <person name="Klenk H.-P."/>
        </authorList>
    </citation>
    <scope>NUCLEOTIDE SEQUENCE [LARGE SCALE GENOMIC DNA]</scope>
    <source>
        <strain evidence="7 8">DSM 16932</strain>
    </source>
</reference>
<keyword evidence="1 3" id="KW-0547">Nucleotide-binding</keyword>
<evidence type="ECO:0000313" key="7">
    <source>
        <dbReference type="EMBL" id="RZS59905.1"/>
    </source>
</evidence>
<evidence type="ECO:0000256" key="1">
    <source>
        <dbReference type="ARBA" id="ARBA00022741"/>
    </source>
</evidence>
<evidence type="ECO:0000256" key="3">
    <source>
        <dbReference type="PROSITE-ProRule" id="PRU00289"/>
    </source>
</evidence>
<feature type="region of interest" description="Disordered" evidence="4">
    <location>
        <begin position="254"/>
        <end position="283"/>
    </location>
</feature>